<evidence type="ECO:0000313" key="3">
    <source>
        <dbReference type="Proteomes" id="UP001224433"/>
    </source>
</evidence>
<evidence type="ECO:0000313" key="2">
    <source>
        <dbReference type="EMBL" id="WLQ68547.1"/>
    </source>
</evidence>
<dbReference type="EMBL" id="CP120983">
    <property type="protein sequence ID" value="WLQ68547.1"/>
    <property type="molecule type" value="Genomic_DNA"/>
</dbReference>
<dbReference type="RefSeq" id="WP_306104978.1">
    <property type="nucleotide sequence ID" value="NZ_CP120983.1"/>
</dbReference>
<name>A0ABY9JRC5_9ACTN</name>
<protein>
    <submittedName>
        <fullName evidence="2">Uncharacterized protein</fullName>
    </submittedName>
</protein>
<evidence type="ECO:0000256" key="1">
    <source>
        <dbReference type="SAM" id="MobiDB-lite"/>
    </source>
</evidence>
<dbReference type="Proteomes" id="UP001224433">
    <property type="component" value="Chromosome"/>
</dbReference>
<sequence length="310" mass="33339">MRYLSAVDAGDIEQLVHERGGQRGVAGRRSRHPPLAEQFDEPLAGETGVGGRPASDQFLLVVGEPLDEVLPTSGVEEGRIPQPGVRVVREPGQTGAREVAAAGEHAPAQPVPVGEHLHQQLVRGVVVLAEHQPDEVVLVGRQPLDHIGGQRRCACDSPAQQDMAGRRDLPERIRVSEAFLHPAGDRMAARRHGVVDRGPLFLRHIRAQGHGEADEEVAVGAQPEGQSRGDVRVPGDPVAYRTVLVVHEKRRQGGVERCGGGGVAATAPVGLREEVLHRRRQGGVDVSGAPDRLAHPRIGVGFRRRPYLRA</sequence>
<reference evidence="2 3" key="1">
    <citation type="submission" date="2023-03" db="EMBL/GenBank/DDBJ databases">
        <title>Isolation and description of six Streptomyces strains from soil environments, able to metabolize different microbial glucans.</title>
        <authorList>
            <person name="Widen T."/>
            <person name="Larsbrink J."/>
        </authorList>
    </citation>
    <scope>NUCLEOTIDE SEQUENCE [LARGE SCALE GENOMIC DNA]</scope>
    <source>
        <strain evidence="2 3">Alt3</strain>
    </source>
</reference>
<gene>
    <name evidence="2" type="ORF">P8A20_35555</name>
</gene>
<feature type="region of interest" description="Disordered" evidence="1">
    <location>
        <begin position="212"/>
        <end position="234"/>
    </location>
</feature>
<keyword evidence="3" id="KW-1185">Reference proteome</keyword>
<accession>A0ABY9JRC5</accession>
<proteinExistence type="predicted"/>
<organism evidence="2 3">
    <name type="scientific">Streptomyces glycanivorans</name>
    <dbReference type="NCBI Taxonomy" id="3033808"/>
    <lineage>
        <taxon>Bacteria</taxon>
        <taxon>Bacillati</taxon>
        <taxon>Actinomycetota</taxon>
        <taxon>Actinomycetes</taxon>
        <taxon>Kitasatosporales</taxon>
        <taxon>Streptomycetaceae</taxon>
        <taxon>Streptomyces</taxon>
    </lineage>
</organism>